<evidence type="ECO:0000313" key="2">
    <source>
        <dbReference type="Proteomes" id="UP000530660"/>
    </source>
</evidence>
<sequence>MSTPVMRHGPLFALASGFLLAFAYLGNVYVPDPYVIPGDRRYSRMDRVIETVLDPNQRRYHAALQIATRTAVKDPWNWLVLAAHFDQIGRSDVAYLLKEQAYLQSNGELEHWGSMKHVLSGP</sequence>
<dbReference type="OrthoDB" id="2012779at2759"/>
<organism evidence="1 2">
    <name type="scientific">Cyanidiococcus yangmingshanensis</name>
    <dbReference type="NCBI Taxonomy" id="2690220"/>
    <lineage>
        <taxon>Eukaryota</taxon>
        <taxon>Rhodophyta</taxon>
        <taxon>Bangiophyceae</taxon>
        <taxon>Cyanidiales</taxon>
        <taxon>Cyanidiaceae</taxon>
        <taxon>Cyanidiococcus</taxon>
    </lineage>
</organism>
<name>A0A7J7IJF6_9RHOD</name>
<keyword evidence="2" id="KW-1185">Reference proteome</keyword>
<gene>
    <name evidence="1" type="ORF">F1559_000808</name>
</gene>
<evidence type="ECO:0000313" key="1">
    <source>
        <dbReference type="EMBL" id="KAF6002637.1"/>
    </source>
</evidence>
<dbReference type="EMBL" id="VWRR01000009">
    <property type="protein sequence ID" value="KAF6002637.1"/>
    <property type="molecule type" value="Genomic_DNA"/>
</dbReference>
<reference evidence="1 2" key="1">
    <citation type="journal article" date="2020" name="J. Phycol.">
        <title>Comparative genome analysis reveals Cyanidiococcus gen. nov., a new extremophilic red algal genus sister to Cyanidioschyzon (Cyanidioschyzonaceae, Rhodophyta).</title>
        <authorList>
            <person name="Liu S.-L."/>
            <person name="Chiang Y.-R."/>
            <person name="Yoon H.S."/>
            <person name="Fu H.-Y."/>
        </authorList>
    </citation>
    <scope>NUCLEOTIDE SEQUENCE [LARGE SCALE GENOMIC DNA]</scope>
    <source>
        <strain evidence="1 2">THAL066</strain>
    </source>
</reference>
<comment type="caution">
    <text evidence="1">The sequence shown here is derived from an EMBL/GenBank/DDBJ whole genome shotgun (WGS) entry which is preliminary data.</text>
</comment>
<dbReference type="AlphaFoldDB" id="A0A7J7IJF6"/>
<accession>A0A7J7IJF6</accession>
<protein>
    <submittedName>
        <fullName evidence="1">Uncharacterized protein</fullName>
    </submittedName>
</protein>
<proteinExistence type="predicted"/>
<dbReference type="Proteomes" id="UP000530660">
    <property type="component" value="Unassembled WGS sequence"/>
</dbReference>